<evidence type="ECO:0000313" key="2">
    <source>
        <dbReference type="EMBL" id="GEU58028.1"/>
    </source>
</evidence>
<organism evidence="2">
    <name type="scientific">Tanacetum cinerariifolium</name>
    <name type="common">Dalmatian daisy</name>
    <name type="synonym">Chrysanthemum cinerariifolium</name>
    <dbReference type="NCBI Taxonomy" id="118510"/>
    <lineage>
        <taxon>Eukaryota</taxon>
        <taxon>Viridiplantae</taxon>
        <taxon>Streptophyta</taxon>
        <taxon>Embryophyta</taxon>
        <taxon>Tracheophyta</taxon>
        <taxon>Spermatophyta</taxon>
        <taxon>Magnoliopsida</taxon>
        <taxon>eudicotyledons</taxon>
        <taxon>Gunneridae</taxon>
        <taxon>Pentapetalae</taxon>
        <taxon>asterids</taxon>
        <taxon>campanulids</taxon>
        <taxon>Asterales</taxon>
        <taxon>Asteraceae</taxon>
        <taxon>Asteroideae</taxon>
        <taxon>Anthemideae</taxon>
        <taxon>Anthemidinae</taxon>
        <taxon>Tanacetum</taxon>
    </lineage>
</organism>
<protein>
    <submittedName>
        <fullName evidence="2">Zeta toxin domain, P-loop containing nucleoside triphosphate hydrolase</fullName>
    </submittedName>
</protein>
<gene>
    <name evidence="2" type="ORF">Tci_030006</name>
</gene>
<accession>A0A6L2L8G6</accession>
<dbReference type="PANTHER" id="PTHR31153">
    <property type="entry name" value="CALMODULIN CALCIUM-DEPENDENT NAD KINASE"/>
    <property type="match status" value="1"/>
</dbReference>
<comment type="caution">
    <text evidence="2">The sequence shown here is derived from an EMBL/GenBank/DDBJ whole genome shotgun (WGS) entry which is preliminary data.</text>
</comment>
<keyword evidence="2" id="KW-0378">Hydrolase</keyword>
<evidence type="ECO:0000256" key="1">
    <source>
        <dbReference type="SAM" id="Phobius"/>
    </source>
</evidence>
<proteinExistence type="predicted"/>
<feature type="non-terminal residue" evidence="2">
    <location>
        <position position="207"/>
    </location>
</feature>
<dbReference type="AlphaFoldDB" id="A0A6L2L8G6"/>
<keyword evidence="1" id="KW-0472">Membrane</keyword>
<keyword evidence="1" id="KW-1133">Transmembrane helix</keyword>
<name>A0A6L2L8G6_TANCI</name>
<dbReference type="InterPro" id="IPR044802">
    <property type="entry name" value="NADKc-like"/>
</dbReference>
<feature type="transmembrane region" description="Helical" evidence="1">
    <location>
        <begin position="18"/>
        <end position="36"/>
    </location>
</feature>
<keyword evidence="1" id="KW-0812">Transmembrane</keyword>
<dbReference type="EMBL" id="BKCJ010003932">
    <property type="protein sequence ID" value="GEU58028.1"/>
    <property type="molecule type" value="Genomic_DNA"/>
</dbReference>
<reference evidence="2" key="1">
    <citation type="journal article" date="2019" name="Sci. Rep.">
        <title>Draft genome of Tanacetum cinerariifolium, the natural source of mosquito coil.</title>
        <authorList>
            <person name="Yamashiro T."/>
            <person name="Shiraishi A."/>
            <person name="Satake H."/>
            <person name="Nakayama K."/>
        </authorList>
    </citation>
    <scope>NUCLEOTIDE SEQUENCE</scope>
</reference>
<sequence>MAEDTDESSGEKPTYKQIIVASSIGLVIAATMHFGFKRKRYQIIPRIRLSDTGQPLKLERFPQYVARQIGFTNSKECPHLIRFAAEYMVKAEGCEEEMYLFFSEETEADSLFIKLVEEFERCILSYFAFHWSNAPFMISQVLAGMEAQEPKKKLKDIVMQATSSHATTHEEKNRTSIFVGHRNHNVLAGMEAQEPKKKLKDIVMQAT</sequence>
<dbReference type="GO" id="GO:0016787">
    <property type="term" value="F:hydrolase activity"/>
    <property type="evidence" value="ECO:0007669"/>
    <property type="project" value="UniProtKB-KW"/>
</dbReference>
<dbReference type="PANTHER" id="PTHR31153:SF13">
    <property type="entry name" value="P-LOOP CONTAINING NUCLEOSIDE TRIPHOSPHATE HYDROLASES SUPERFAMILY PROTEIN"/>
    <property type="match status" value="1"/>
</dbReference>